<keyword evidence="2" id="KW-0285">Flavoprotein</keyword>
<dbReference type="InterPro" id="IPR045024">
    <property type="entry name" value="NDH-2"/>
</dbReference>
<dbReference type="PANTHER" id="PTHR43706">
    <property type="entry name" value="NADH DEHYDROGENASE"/>
    <property type="match status" value="1"/>
</dbReference>
<keyword evidence="8" id="KW-1185">Reference proteome</keyword>
<evidence type="ECO:0000313" key="7">
    <source>
        <dbReference type="EMBL" id="UNM97516.1"/>
    </source>
</evidence>
<evidence type="ECO:0000256" key="5">
    <source>
        <dbReference type="ARBA" id="ARBA00023027"/>
    </source>
</evidence>
<dbReference type="PRINTS" id="PR00368">
    <property type="entry name" value="FADPNR"/>
</dbReference>
<reference evidence="7 8" key="1">
    <citation type="submission" date="2022-03" db="EMBL/GenBank/DDBJ databases">
        <title>Ignatzschineria rhizosphaerae HR5S32.</title>
        <authorList>
            <person name="Sun J.Q."/>
            <person name="Feng J.Y."/>
        </authorList>
    </citation>
    <scope>NUCLEOTIDE SEQUENCE [LARGE SCALE GENOMIC DNA]</scope>
    <source>
        <strain evidence="7 8">HR5S32</strain>
    </source>
</reference>
<evidence type="ECO:0000256" key="4">
    <source>
        <dbReference type="ARBA" id="ARBA00023002"/>
    </source>
</evidence>
<dbReference type="Gene3D" id="3.50.50.100">
    <property type="match status" value="1"/>
</dbReference>
<comment type="similarity">
    <text evidence="1">Belongs to the NADH dehydrogenase family.</text>
</comment>
<gene>
    <name evidence="7" type="ORF">MMG00_00165</name>
</gene>
<proteinExistence type="inferred from homology"/>
<dbReference type="PANTHER" id="PTHR43706:SF9">
    <property type="entry name" value="TYPE II NADH:QUINONE OXIDOREDUCTASE"/>
    <property type="match status" value="1"/>
</dbReference>
<evidence type="ECO:0000313" key="8">
    <source>
        <dbReference type="Proteomes" id="UP000829542"/>
    </source>
</evidence>
<feature type="domain" description="FAD/NAD(P)-binding" evidence="6">
    <location>
        <begin position="3"/>
        <end position="310"/>
    </location>
</feature>
<dbReference type="InterPro" id="IPR023753">
    <property type="entry name" value="FAD/NAD-binding_dom"/>
</dbReference>
<dbReference type="Pfam" id="PF07992">
    <property type="entry name" value="Pyr_redox_2"/>
    <property type="match status" value="1"/>
</dbReference>
<evidence type="ECO:0000256" key="1">
    <source>
        <dbReference type="ARBA" id="ARBA00005272"/>
    </source>
</evidence>
<dbReference type="InterPro" id="IPR036188">
    <property type="entry name" value="FAD/NAD-bd_sf"/>
</dbReference>
<accession>A0ABY3X9X6</accession>
<evidence type="ECO:0000259" key="6">
    <source>
        <dbReference type="Pfam" id="PF07992"/>
    </source>
</evidence>
<name>A0ABY3X9X6_9GAMM</name>
<keyword evidence="5" id="KW-0520">NAD</keyword>
<keyword evidence="4" id="KW-0560">Oxidoreductase</keyword>
<organism evidence="7 8">
    <name type="scientific">Ignatzschineria rhizosphaerae</name>
    <dbReference type="NCBI Taxonomy" id="2923279"/>
    <lineage>
        <taxon>Bacteria</taxon>
        <taxon>Pseudomonadati</taxon>
        <taxon>Pseudomonadota</taxon>
        <taxon>Gammaproteobacteria</taxon>
        <taxon>Cardiobacteriales</taxon>
        <taxon>Ignatzschineriaceae</taxon>
        <taxon>Ignatzschineria</taxon>
    </lineage>
</organism>
<evidence type="ECO:0000256" key="2">
    <source>
        <dbReference type="ARBA" id="ARBA00022630"/>
    </source>
</evidence>
<protein>
    <submittedName>
        <fullName evidence="7">NAD(P)/FAD-dependent oxidoreductase</fullName>
    </submittedName>
</protein>
<dbReference type="SUPFAM" id="SSF51905">
    <property type="entry name" value="FAD/NAD(P)-binding domain"/>
    <property type="match status" value="1"/>
</dbReference>
<sequence>MTRAARKDKNKQFNFILIDKNPLHIWKPMLHTFAAGSQFPSEQSIPLLTQAKRYGYLYQPGEVNDINPLEKKITLAPYRDAQNTEILPERTLHYDYLVVAIGSKSNDFNTKGVKEFSYTIDDLPAAMRFNREFTDSIIQSAILQKKHHLVIVGAGAAGVELSGEIINQILTASNYSNDNFMDYIDVTIIQADDRVVPTFKDSISEAVKHAMEKIGIRIRLSTRVSEVTKDSVILENGETLKADQVVWTAGVKAPEVLSKIKDLALSPTSQLIVNEHFQAIDDPSIFAIGDCAYVQDSPLSTTAQAASQQAIYLGNHFFKMMIQQTNIPSFKYVDKGSLVSIGTYASFGMFGRNTIFRGLEFRGLSAKIAHISLYRQHQMRLLGFFKGLSAWISDRFRKWSR</sequence>
<evidence type="ECO:0000256" key="3">
    <source>
        <dbReference type="ARBA" id="ARBA00022827"/>
    </source>
</evidence>
<dbReference type="EMBL" id="CP093379">
    <property type="protein sequence ID" value="UNM97516.1"/>
    <property type="molecule type" value="Genomic_DNA"/>
</dbReference>
<keyword evidence="3" id="KW-0274">FAD</keyword>
<dbReference type="Proteomes" id="UP000829542">
    <property type="component" value="Chromosome"/>
</dbReference>